<feature type="domain" description="Peptidase S8 pro-domain" evidence="2">
    <location>
        <begin position="27"/>
        <end position="55"/>
    </location>
</feature>
<accession>A0A8X6YR05</accession>
<sequence>MYKLCIILLMFELLQSVQHVEAIHTNEFAVHIQGGEDKAKELAKKYGFVNRGQIQLTGIIDAIENPIRAKHIQEHSYQKI</sequence>
<dbReference type="AlphaFoldDB" id="A0A8X6YR05"/>
<dbReference type="SUPFAM" id="SSF54897">
    <property type="entry name" value="Protease propeptides/inhibitors"/>
    <property type="match status" value="1"/>
</dbReference>
<keyword evidence="4" id="KW-1185">Reference proteome</keyword>
<feature type="chain" id="PRO_5036474881" description="Peptidase S8 pro-domain domain-containing protein" evidence="1">
    <location>
        <begin position="23"/>
        <end position="80"/>
    </location>
</feature>
<dbReference type="OrthoDB" id="6156546at2759"/>
<evidence type="ECO:0000313" key="4">
    <source>
        <dbReference type="Proteomes" id="UP000886998"/>
    </source>
</evidence>
<dbReference type="Gene3D" id="3.30.70.850">
    <property type="entry name" value="Peptidase S8, pro-domain"/>
    <property type="match status" value="1"/>
</dbReference>
<evidence type="ECO:0000259" key="2">
    <source>
        <dbReference type="Pfam" id="PF16470"/>
    </source>
</evidence>
<dbReference type="Proteomes" id="UP000886998">
    <property type="component" value="Unassembled WGS sequence"/>
</dbReference>
<keyword evidence="1" id="KW-0732">Signal</keyword>
<organism evidence="3 4">
    <name type="scientific">Trichonephila inaurata madagascariensis</name>
    <dbReference type="NCBI Taxonomy" id="2747483"/>
    <lineage>
        <taxon>Eukaryota</taxon>
        <taxon>Metazoa</taxon>
        <taxon>Ecdysozoa</taxon>
        <taxon>Arthropoda</taxon>
        <taxon>Chelicerata</taxon>
        <taxon>Arachnida</taxon>
        <taxon>Araneae</taxon>
        <taxon>Araneomorphae</taxon>
        <taxon>Entelegynae</taxon>
        <taxon>Araneoidea</taxon>
        <taxon>Nephilidae</taxon>
        <taxon>Trichonephila</taxon>
        <taxon>Trichonephila inaurata</taxon>
    </lineage>
</organism>
<comment type="caution">
    <text evidence="3">The sequence shown here is derived from an EMBL/GenBank/DDBJ whole genome shotgun (WGS) entry which is preliminary data.</text>
</comment>
<reference evidence="3" key="1">
    <citation type="submission" date="2020-08" db="EMBL/GenBank/DDBJ databases">
        <title>Multicomponent nature underlies the extraordinary mechanical properties of spider dragline silk.</title>
        <authorList>
            <person name="Kono N."/>
            <person name="Nakamura H."/>
            <person name="Mori M."/>
            <person name="Yoshida Y."/>
            <person name="Ohtoshi R."/>
            <person name="Malay A.D."/>
            <person name="Moran D.A.P."/>
            <person name="Tomita M."/>
            <person name="Numata K."/>
            <person name="Arakawa K."/>
        </authorList>
    </citation>
    <scope>NUCLEOTIDE SEQUENCE</scope>
</reference>
<gene>
    <name evidence="3" type="ORF">TNIN_300861</name>
</gene>
<protein>
    <recommendedName>
        <fullName evidence="2">Peptidase S8 pro-domain domain-containing protein</fullName>
    </recommendedName>
</protein>
<feature type="signal peptide" evidence="1">
    <location>
        <begin position="1"/>
        <end position="22"/>
    </location>
</feature>
<dbReference type="Pfam" id="PF16470">
    <property type="entry name" value="S8_pro-domain"/>
    <property type="match status" value="1"/>
</dbReference>
<dbReference type="InterPro" id="IPR038466">
    <property type="entry name" value="S8_pro-domain_sf"/>
</dbReference>
<dbReference type="InterPro" id="IPR032815">
    <property type="entry name" value="S8_pro-domain"/>
</dbReference>
<proteinExistence type="predicted"/>
<name>A0A8X6YR05_9ARAC</name>
<evidence type="ECO:0000313" key="3">
    <source>
        <dbReference type="EMBL" id="GFY77575.1"/>
    </source>
</evidence>
<evidence type="ECO:0000256" key="1">
    <source>
        <dbReference type="SAM" id="SignalP"/>
    </source>
</evidence>
<dbReference type="EMBL" id="BMAV01022515">
    <property type="protein sequence ID" value="GFY77575.1"/>
    <property type="molecule type" value="Genomic_DNA"/>
</dbReference>